<dbReference type="InterPro" id="IPR011051">
    <property type="entry name" value="RmlC_Cupin_sf"/>
</dbReference>
<dbReference type="PANTHER" id="PTHR12918:SF1">
    <property type="entry name" value="CYSTEINE DIOXYGENASE TYPE 1"/>
    <property type="match status" value="1"/>
</dbReference>
<sequence length="192" mass="21730">MAKHMQHLKALREIAFDYGVGEHPDLATMARELSRAVYQNKHALADDLADLRTREKGFERWLVAQRNKPDISVLVMAWPANYGTPIHDHDGLWGLELALHGALEVESWDRGENGKNLRLTGRDWLGPGDVTWFDADDRHAHRCRNLSRAETALTLHVYGGDLAQYFTYQEAGQAGQWTKSPQRSAIAGRLYA</sequence>
<evidence type="ECO:0000256" key="6">
    <source>
        <dbReference type="PIRSR" id="PIRSR610300-51"/>
    </source>
</evidence>
<dbReference type="PANTHER" id="PTHR12918">
    <property type="entry name" value="CYSTEINE DIOXYGENASE"/>
    <property type="match status" value="1"/>
</dbReference>
<comment type="similarity">
    <text evidence="1">Belongs to the cysteine dioxygenase family.</text>
</comment>
<feature type="binding site" evidence="6">
    <location>
        <position position="89"/>
    </location>
    <ligand>
        <name>Fe cation</name>
        <dbReference type="ChEBI" id="CHEBI:24875"/>
        <note>catalytic</note>
    </ligand>
</feature>
<dbReference type="Gene3D" id="2.60.120.10">
    <property type="entry name" value="Jelly Rolls"/>
    <property type="match status" value="1"/>
</dbReference>
<reference evidence="7 8" key="1">
    <citation type="submission" date="2014-07" db="EMBL/GenBank/DDBJ databases">
        <title>Complete Genome Sequence of Dyella japonica Strain A8 Isolated from Malaysian Tropical Soil.</title>
        <authorList>
            <person name="Hui R.K.H."/>
            <person name="Chen J.-W."/>
            <person name="Chan K.-G."/>
            <person name="Leung F.C.C."/>
        </authorList>
    </citation>
    <scope>NUCLEOTIDE SEQUENCE [LARGE SCALE GENOMIC DNA]</scope>
    <source>
        <strain evidence="7 8">A8</strain>
    </source>
</reference>
<evidence type="ECO:0000313" key="7">
    <source>
        <dbReference type="EMBL" id="AIF49463.1"/>
    </source>
</evidence>
<evidence type="ECO:0000256" key="1">
    <source>
        <dbReference type="ARBA" id="ARBA00006622"/>
    </source>
</evidence>
<feature type="binding site" evidence="6">
    <location>
        <position position="141"/>
    </location>
    <ligand>
        <name>Fe cation</name>
        <dbReference type="ChEBI" id="CHEBI:24875"/>
        <note>catalytic</note>
    </ligand>
</feature>
<dbReference type="GO" id="GO:0016702">
    <property type="term" value="F:oxidoreductase activity, acting on single donors with incorporation of molecular oxygen, incorporation of two atoms of oxygen"/>
    <property type="evidence" value="ECO:0007669"/>
    <property type="project" value="InterPro"/>
</dbReference>
<evidence type="ECO:0000256" key="5">
    <source>
        <dbReference type="ARBA" id="ARBA00023004"/>
    </source>
</evidence>
<dbReference type="OrthoDB" id="5959209at2"/>
<proteinExistence type="inferred from homology"/>
<keyword evidence="4" id="KW-0560">Oxidoreductase</keyword>
<organism evidence="7 8">
    <name type="scientific">Dyella japonica A8</name>
    <dbReference type="NCBI Taxonomy" id="1217721"/>
    <lineage>
        <taxon>Bacteria</taxon>
        <taxon>Pseudomonadati</taxon>
        <taxon>Pseudomonadota</taxon>
        <taxon>Gammaproteobacteria</taxon>
        <taxon>Lysobacterales</taxon>
        <taxon>Rhodanobacteraceae</taxon>
        <taxon>Dyella</taxon>
    </lineage>
</organism>
<name>A0A075KB72_9GAMM</name>
<dbReference type="InterPro" id="IPR010300">
    <property type="entry name" value="CDO_1"/>
</dbReference>
<dbReference type="STRING" id="1217721.HY57_20455"/>
<dbReference type="KEGG" id="dja:HY57_20455"/>
<dbReference type="EMBL" id="CP008884">
    <property type="protein sequence ID" value="AIF49463.1"/>
    <property type="molecule type" value="Genomic_DNA"/>
</dbReference>
<dbReference type="Proteomes" id="UP000027987">
    <property type="component" value="Chromosome"/>
</dbReference>
<evidence type="ECO:0000256" key="2">
    <source>
        <dbReference type="ARBA" id="ARBA00022723"/>
    </source>
</evidence>
<accession>A0A075KB72</accession>
<evidence type="ECO:0000313" key="8">
    <source>
        <dbReference type="Proteomes" id="UP000027987"/>
    </source>
</evidence>
<dbReference type="InterPro" id="IPR014710">
    <property type="entry name" value="RmlC-like_jellyroll"/>
</dbReference>
<keyword evidence="5 6" id="KW-0408">Iron</keyword>
<dbReference type="RefSeq" id="WP_019465224.1">
    <property type="nucleotide sequence ID" value="NZ_ALOY01000151.1"/>
</dbReference>
<keyword evidence="2 6" id="KW-0479">Metal-binding</keyword>
<dbReference type="SUPFAM" id="SSF51182">
    <property type="entry name" value="RmlC-like cupins"/>
    <property type="match status" value="1"/>
</dbReference>
<evidence type="ECO:0000256" key="4">
    <source>
        <dbReference type="ARBA" id="ARBA00023002"/>
    </source>
</evidence>
<feature type="binding site" evidence="6">
    <location>
        <position position="87"/>
    </location>
    <ligand>
        <name>Fe cation</name>
        <dbReference type="ChEBI" id="CHEBI:24875"/>
        <note>catalytic</note>
    </ligand>
</feature>
<evidence type="ECO:0000256" key="3">
    <source>
        <dbReference type="ARBA" id="ARBA00022964"/>
    </source>
</evidence>
<gene>
    <name evidence="7" type="ORF">HY57_20455</name>
</gene>
<dbReference type="HOGENOM" id="CLU_1413181_0_0_6"/>
<dbReference type="AlphaFoldDB" id="A0A075KB72"/>
<dbReference type="CDD" id="cd10548">
    <property type="entry name" value="cupin_CDO"/>
    <property type="match status" value="1"/>
</dbReference>
<dbReference type="PATRIC" id="fig|1217721.7.peg.4188"/>
<keyword evidence="8" id="KW-1185">Reference proteome</keyword>
<dbReference type="Pfam" id="PF05995">
    <property type="entry name" value="CDO_I"/>
    <property type="match status" value="1"/>
</dbReference>
<keyword evidence="3 7" id="KW-0223">Dioxygenase</keyword>
<protein>
    <submittedName>
        <fullName evidence="7">Cysteine dioxygenase</fullName>
    </submittedName>
</protein>
<dbReference type="GO" id="GO:0008198">
    <property type="term" value="F:ferrous iron binding"/>
    <property type="evidence" value="ECO:0007669"/>
    <property type="project" value="TreeGrafter"/>
</dbReference>